<feature type="repeat" description="PPR" evidence="2">
    <location>
        <begin position="279"/>
        <end position="313"/>
    </location>
</feature>
<organism evidence="3 4">
    <name type="scientific">Lithospermum erythrorhizon</name>
    <name type="common">Purple gromwell</name>
    <name type="synonym">Lithospermum officinale var. erythrorhizon</name>
    <dbReference type="NCBI Taxonomy" id="34254"/>
    <lineage>
        <taxon>Eukaryota</taxon>
        <taxon>Viridiplantae</taxon>
        <taxon>Streptophyta</taxon>
        <taxon>Embryophyta</taxon>
        <taxon>Tracheophyta</taxon>
        <taxon>Spermatophyta</taxon>
        <taxon>Magnoliopsida</taxon>
        <taxon>eudicotyledons</taxon>
        <taxon>Gunneridae</taxon>
        <taxon>Pentapetalae</taxon>
        <taxon>asterids</taxon>
        <taxon>lamiids</taxon>
        <taxon>Boraginales</taxon>
        <taxon>Boraginaceae</taxon>
        <taxon>Boraginoideae</taxon>
        <taxon>Lithospermeae</taxon>
        <taxon>Lithospermum</taxon>
    </lineage>
</organism>
<evidence type="ECO:0008006" key="5">
    <source>
        <dbReference type="Google" id="ProtNLM"/>
    </source>
</evidence>
<dbReference type="NCBIfam" id="TIGR00756">
    <property type="entry name" value="PPR"/>
    <property type="match status" value="4"/>
</dbReference>
<evidence type="ECO:0000313" key="3">
    <source>
        <dbReference type="EMBL" id="GAA0143810.1"/>
    </source>
</evidence>
<protein>
    <recommendedName>
        <fullName evidence="5">Pentatricopeptide repeat-containing protein</fullName>
    </recommendedName>
</protein>
<dbReference type="EMBL" id="BAABME010000565">
    <property type="protein sequence ID" value="GAA0143810.1"/>
    <property type="molecule type" value="Genomic_DNA"/>
</dbReference>
<dbReference type="GO" id="GO:0009451">
    <property type="term" value="P:RNA modification"/>
    <property type="evidence" value="ECO:0007669"/>
    <property type="project" value="InterPro"/>
</dbReference>
<dbReference type="PANTHER" id="PTHR47926">
    <property type="entry name" value="PENTATRICOPEPTIDE REPEAT-CONTAINING PROTEIN"/>
    <property type="match status" value="1"/>
</dbReference>
<dbReference type="PANTHER" id="PTHR47926:SF442">
    <property type="entry name" value="PUTATIVE-RELATED"/>
    <property type="match status" value="1"/>
</dbReference>
<feature type="repeat" description="PPR" evidence="2">
    <location>
        <begin position="177"/>
        <end position="211"/>
    </location>
</feature>
<dbReference type="InterPro" id="IPR002885">
    <property type="entry name" value="PPR_rpt"/>
</dbReference>
<dbReference type="Pfam" id="PF01535">
    <property type="entry name" value="PPR"/>
    <property type="match status" value="4"/>
</dbReference>
<accession>A0AAV3P0T9</accession>
<dbReference type="GO" id="GO:0099402">
    <property type="term" value="P:plant organ development"/>
    <property type="evidence" value="ECO:0007669"/>
    <property type="project" value="UniProtKB-ARBA"/>
</dbReference>
<comment type="caution">
    <text evidence="3">The sequence shown here is derived from an EMBL/GenBank/DDBJ whole genome shotgun (WGS) entry which is preliminary data.</text>
</comment>
<dbReference type="Gene3D" id="1.25.40.10">
    <property type="entry name" value="Tetratricopeptide repeat domain"/>
    <property type="match status" value="5"/>
</dbReference>
<name>A0AAV3P0T9_LITER</name>
<dbReference type="Proteomes" id="UP001454036">
    <property type="component" value="Unassembled WGS sequence"/>
</dbReference>
<keyword evidence="4" id="KW-1185">Reference proteome</keyword>
<dbReference type="AlphaFoldDB" id="A0AAV3P0T9"/>
<dbReference type="Pfam" id="PF12854">
    <property type="entry name" value="PPR_1"/>
    <property type="match status" value="1"/>
</dbReference>
<gene>
    <name evidence="3" type="ORF">LIER_04408</name>
</gene>
<feature type="repeat" description="PPR" evidence="2">
    <location>
        <begin position="484"/>
        <end position="518"/>
    </location>
</feature>
<sequence length="664" mass="73929">MKSRRLPPFATKIITILTAKHKPLQNPKSNPRIILLHNSKEHNQTLITNNKTLNNLVKSGCLSSAIHLFDEMPHKDVITWNIMISGNNFYGFQQKALYLYTQMVYDGILENCSTFSIILSSCNNAGFYKGGLEVHCRVIVQGFSRNIYICSALIDLYMKMGCWDVATKLFYGLKERTLATWNLVFRGLCENGRSGEMLRWFSYMIMEDVEPNALTYCYLIRGCGHERLLDGGKQFHSRVIKKGWLVSNIFVANSLVDFYSACGSVVDCERSFDVIEPENVTSWNSMVFGYAANGLLLDALQICRRMHCWGKKPSARSYAGLLNLSSRMNYLIVGTQIHCCVLKQGFDMDSVLLQSALIDMYGKCGDIAASVCLFDNLPERTLESCNSLMTSLLHCGVIEDVIELFGLMVDESIGYDAVTLSSTIKALSTTASASSTRCTLLHCCSIKLGFGADIAVSCSLVDAYSKCGKVDVSRQIFGGLHSPNVICFTSIINAYARNGLGAKCLEMLNIMIQKGLKPDKVAFLCVLIGCNHSGMIKEARLVFNSMRTDFGLDPEKQHFSCMVDLLCRAGLVDEAEELLQYPPVTDDPVMWSSLLRSCRILQNDNVGRRVAVKLMDLEPDDPAAWLQISTFYSEIGDFETSAHIQDIAVARKIGKDIGFSLVEV</sequence>
<dbReference type="Pfam" id="PF13041">
    <property type="entry name" value="PPR_2"/>
    <property type="match status" value="2"/>
</dbReference>
<evidence type="ECO:0000313" key="4">
    <source>
        <dbReference type="Proteomes" id="UP001454036"/>
    </source>
</evidence>
<evidence type="ECO:0000256" key="2">
    <source>
        <dbReference type="PROSITE-ProRule" id="PRU00708"/>
    </source>
</evidence>
<dbReference type="GO" id="GO:0003723">
    <property type="term" value="F:RNA binding"/>
    <property type="evidence" value="ECO:0007669"/>
    <property type="project" value="InterPro"/>
</dbReference>
<dbReference type="FunFam" id="1.25.40.10:FF:000158">
    <property type="entry name" value="pentatricopeptide repeat-containing protein At2g33680"/>
    <property type="match status" value="1"/>
</dbReference>
<evidence type="ECO:0000256" key="1">
    <source>
        <dbReference type="ARBA" id="ARBA00022737"/>
    </source>
</evidence>
<dbReference type="InterPro" id="IPR046960">
    <property type="entry name" value="PPR_At4g14850-like_plant"/>
</dbReference>
<keyword evidence="1" id="KW-0677">Repeat</keyword>
<dbReference type="InterPro" id="IPR011990">
    <property type="entry name" value="TPR-like_helical_dom_sf"/>
</dbReference>
<reference evidence="3 4" key="1">
    <citation type="submission" date="2024-01" db="EMBL/GenBank/DDBJ databases">
        <title>The complete chloroplast genome sequence of Lithospermum erythrorhizon: insights into the phylogenetic relationship among Boraginaceae species and the maternal lineages of purple gromwells.</title>
        <authorList>
            <person name="Okada T."/>
            <person name="Watanabe K."/>
        </authorList>
    </citation>
    <scope>NUCLEOTIDE SEQUENCE [LARGE SCALE GENOMIC DNA]</scope>
</reference>
<dbReference type="PROSITE" id="PS51375">
    <property type="entry name" value="PPR"/>
    <property type="match status" value="3"/>
</dbReference>
<proteinExistence type="predicted"/>